<name>A0AAD1Y0K2_EUPCR</name>
<sequence>MEFLSILGVKTAWNLVNQKRRILQEYLTQITSDQIKTSVLQKFFEKKYYILGAVLAILVIWHVQTKRNKEESKYKSIKMIRQAFKLCKTEEEVTLIKNECLTFLISCYKHNTGPNKCKNIRSEIEKRLYAR</sequence>
<dbReference type="AlphaFoldDB" id="A0AAD1Y0K2"/>
<organism evidence="2 3">
    <name type="scientific">Euplotes crassus</name>
    <dbReference type="NCBI Taxonomy" id="5936"/>
    <lineage>
        <taxon>Eukaryota</taxon>
        <taxon>Sar</taxon>
        <taxon>Alveolata</taxon>
        <taxon>Ciliophora</taxon>
        <taxon>Intramacronucleata</taxon>
        <taxon>Spirotrichea</taxon>
        <taxon>Hypotrichia</taxon>
        <taxon>Euplotida</taxon>
        <taxon>Euplotidae</taxon>
        <taxon>Moneuplotes</taxon>
    </lineage>
</organism>
<protein>
    <submittedName>
        <fullName evidence="2">Uncharacterized protein</fullName>
    </submittedName>
</protein>
<evidence type="ECO:0000313" key="3">
    <source>
        <dbReference type="Proteomes" id="UP001295684"/>
    </source>
</evidence>
<evidence type="ECO:0000256" key="1">
    <source>
        <dbReference type="SAM" id="Phobius"/>
    </source>
</evidence>
<keyword evidence="1" id="KW-1133">Transmembrane helix</keyword>
<proteinExistence type="predicted"/>
<keyword evidence="1" id="KW-0472">Membrane</keyword>
<dbReference type="EMBL" id="CAMPGE010025099">
    <property type="protein sequence ID" value="CAI2382886.1"/>
    <property type="molecule type" value="Genomic_DNA"/>
</dbReference>
<keyword evidence="1" id="KW-0812">Transmembrane</keyword>
<evidence type="ECO:0000313" key="2">
    <source>
        <dbReference type="EMBL" id="CAI2382886.1"/>
    </source>
</evidence>
<accession>A0AAD1Y0K2</accession>
<gene>
    <name evidence="2" type="ORF">ECRASSUSDP1_LOCUS24374</name>
</gene>
<dbReference type="Proteomes" id="UP001295684">
    <property type="component" value="Unassembled WGS sequence"/>
</dbReference>
<feature type="transmembrane region" description="Helical" evidence="1">
    <location>
        <begin position="48"/>
        <end position="65"/>
    </location>
</feature>
<comment type="caution">
    <text evidence="2">The sequence shown here is derived from an EMBL/GenBank/DDBJ whole genome shotgun (WGS) entry which is preliminary data.</text>
</comment>
<reference evidence="2" key="1">
    <citation type="submission" date="2023-07" db="EMBL/GenBank/DDBJ databases">
        <authorList>
            <consortium name="AG Swart"/>
            <person name="Singh M."/>
            <person name="Singh A."/>
            <person name="Seah K."/>
            <person name="Emmerich C."/>
        </authorList>
    </citation>
    <scope>NUCLEOTIDE SEQUENCE</scope>
    <source>
        <strain evidence="2">DP1</strain>
    </source>
</reference>
<keyword evidence="3" id="KW-1185">Reference proteome</keyword>